<dbReference type="GO" id="GO:0009103">
    <property type="term" value="P:lipopolysaccharide biosynthetic process"/>
    <property type="evidence" value="ECO:0007669"/>
    <property type="project" value="UniProtKB-ARBA"/>
</dbReference>
<dbReference type="PANTHER" id="PTHR33908:SF11">
    <property type="entry name" value="MEMBRANE PROTEIN"/>
    <property type="match status" value="1"/>
</dbReference>
<feature type="transmembrane region" description="Helical" evidence="8">
    <location>
        <begin position="176"/>
        <end position="195"/>
    </location>
</feature>
<evidence type="ECO:0000256" key="6">
    <source>
        <dbReference type="ARBA" id="ARBA00022989"/>
    </source>
</evidence>
<comment type="subcellular location">
    <subcellularLocation>
        <location evidence="1">Cell membrane</location>
        <topology evidence="1">Multi-pass membrane protein</topology>
    </subcellularLocation>
</comment>
<evidence type="ECO:0000256" key="2">
    <source>
        <dbReference type="ARBA" id="ARBA00022475"/>
    </source>
</evidence>
<dbReference type="EMBL" id="LBSA01000006">
    <property type="protein sequence ID" value="KKQ10368.1"/>
    <property type="molecule type" value="Genomic_DNA"/>
</dbReference>
<keyword evidence="2" id="KW-1003">Cell membrane</keyword>
<dbReference type="InterPro" id="IPR050297">
    <property type="entry name" value="LipidA_mod_glycosyltrf_83"/>
</dbReference>
<keyword evidence="5 8" id="KW-0812">Transmembrane</keyword>
<evidence type="ECO:0000256" key="7">
    <source>
        <dbReference type="ARBA" id="ARBA00023136"/>
    </source>
</evidence>
<evidence type="ECO:0000256" key="1">
    <source>
        <dbReference type="ARBA" id="ARBA00004651"/>
    </source>
</evidence>
<accession>A0A0G0EU16</accession>
<feature type="transmembrane region" description="Helical" evidence="8">
    <location>
        <begin position="207"/>
        <end position="229"/>
    </location>
</feature>
<evidence type="ECO:0008006" key="11">
    <source>
        <dbReference type="Google" id="ProtNLM"/>
    </source>
</evidence>
<comment type="caution">
    <text evidence="9">The sequence shown here is derived from an EMBL/GenBank/DDBJ whole genome shotgun (WGS) entry which is preliminary data.</text>
</comment>
<reference evidence="9 10" key="1">
    <citation type="journal article" date="2015" name="Nature">
        <title>rRNA introns, odd ribosomes, and small enigmatic genomes across a large radiation of phyla.</title>
        <authorList>
            <person name="Brown C.T."/>
            <person name="Hug L.A."/>
            <person name="Thomas B.C."/>
            <person name="Sharon I."/>
            <person name="Castelle C.J."/>
            <person name="Singh A."/>
            <person name="Wilkins M.J."/>
            <person name="Williams K.H."/>
            <person name="Banfield J.F."/>
        </authorList>
    </citation>
    <scope>NUCLEOTIDE SEQUENCE [LARGE SCALE GENOMIC DNA]</scope>
</reference>
<sequence>MQKYNTRLLLLLIFVLAIILRFLFFPSNLYFGYDQARDAFAAKDILSGDLKIVGPSTSVTGLYHGALYYYLITPFYLIGGGNPEVVSAALRILNATGIFIVFLIGFLVFNRSVGLLAALLFALSFEQTQFAIYLSNPALASLSIPIMFLGFALVIFKNKDYGLPLAFLGLGLSIQFEFALFYLIVPFIICLVVFYKHFLKIQLKIWLITVAVFTGSIFTFLLAEIRYSYRTFHTLLNFSNLESNVDLAGKVKSYLYTINKMGEFNLYNNFYFRELFWILIAGFLFYLIWKKNQLQKLLFMCIWFFSLIFIYLLKGGYSDLYYTNIGISSSLIIYVSFLVYRLYRFKKVSAYLLMGIIAIANLNMIFKFNPNGTISQIHVQQGMLLSDQKKIMDKIYQDANGEPFAVKALTMPLNINTTWSYLFEWYGIQKYGYLPIWNGYNAAGYPGNIQVIEIQEKLPETRYLIIEPLRGIPNHLIDSFIREEGYFTNVISEENIGKFVLQKRKHYVN</sequence>
<keyword evidence="7 8" id="KW-0472">Membrane</keyword>
<feature type="transmembrane region" description="Helical" evidence="8">
    <location>
        <begin position="98"/>
        <end position="123"/>
    </location>
</feature>
<evidence type="ECO:0000256" key="8">
    <source>
        <dbReference type="SAM" id="Phobius"/>
    </source>
</evidence>
<feature type="transmembrane region" description="Helical" evidence="8">
    <location>
        <begin position="296"/>
        <end position="313"/>
    </location>
</feature>
<proteinExistence type="predicted"/>
<protein>
    <recommendedName>
        <fullName evidence="11">Glycosyltransferase RgtA/B/C/D-like domain-containing protein</fullName>
    </recommendedName>
</protein>
<evidence type="ECO:0000313" key="9">
    <source>
        <dbReference type="EMBL" id="KKQ10368.1"/>
    </source>
</evidence>
<name>A0A0G0EU16_9BACT</name>
<dbReference type="AlphaFoldDB" id="A0A0G0EU16"/>
<dbReference type="GO" id="GO:0016763">
    <property type="term" value="F:pentosyltransferase activity"/>
    <property type="evidence" value="ECO:0007669"/>
    <property type="project" value="TreeGrafter"/>
</dbReference>
<dbReference type="PANTHER" id="PTHR33908">
    <property type="entry name" value="MANNOSYLTRANSFERASE YKCB-RELATED"/>
    <property type="match status" value="1"/>
</dbReference>
<evidence type="ECO:0000313" key="10">
    <source>
        <dbReference type="Proteomes" id="UP000034492"/>
    </source>
</evidence>
<feature type="transmembrane region" description="Helical" evidence="8">
    <location>
        <begin position="350"/>
        <end position="368"/>
    </location>
</feature>
<keyword evidence="4" id="KW-0808">Transferase</keyword>
<keyword evidence="3" id="KW-0328">Glycosyltransferase</keyword>
<gene>
    <name evidence="9" type="ORF">US19_C0006G0010</name>
</gene>
<dbReference type="Proteomes" id="UP000034492">
    <property type="component" value="Unassembled WGS sequence"/>
</dbReference>
<feature type="transmembrane region" description="Helical" evidence="8">
    <location>
        <begin position="325"/>
        <end position="343"/>
    </location>
</feature>
<dbReference type="GO" id="GO:0005886">
    <property type="term" value="C:plasma membrane"/>
    <property type="evidence" value="ECO:0007669"/>
    <property type="project" value="UniProtKB-SubCell"/>
</dbReference>
<keyword evidence="6 8" id="KW-1133">Transmembrane helix</keyword>
<evidence type="ECO:0000256" key="5">
    <source>
        <dbReference type="ARBA" id="ARBA00022692"/>
    </source>
</evidence>
<evidence type="ECO:0000256" key="3">
    <source>
        <dbReference type="ARBA" id="ARBA00022676"/>
    </source>
</evidence>
<feature type="transmembrane region" description="Helical" evidence="8">
    <location>
        <begin position="7"/>
        <end position="24"/>
    </location>
</feature>
<feature type="transmembrane region" description="Helical" evidence="8">
    <location>
        <begin position="270"/>
        <end position="289"/>
    </location>
</feature>
<feature type="transmembrane region" description="Helical" evidence="8">
    <location>
        <begin position="130"/>
        <end position="156"/>
    </location>
</feature>
<evidence type="ECO:0000256" key="4">
    <source>
        <dbReference type="ARBA" id="ARBA00022679"/>
    </source>
</evidence>
<organism evidence="9 10">
    <name type="scientific">Candidatus Daviesbacteria bacterium GW2011_GWB1_36_5</name>
    <dbReference type="NCBI Taxonomy" id="1618426"/>
    <lineage>
        <taxon>Bacteria</taxon>
        <taxon>Candidatus Daviesiibacteriota</taxon>
    </lineage>
</organism>